<evidence type="ECO:0000256" key="6">
    <source>
        <dbReference type="ARBA" id="ARBA00023158"/>
    </source>
</evidence>
<sequence>MATTNDMGKTIEIYGFPAEVTADEVKEFIENHTGDGTVLTVRISKFNDEKARFTFATVRFTSKLGGEYVVAQAAAEKRLWFGSSYLKARKVEREIKTAAAARVHGELERMENVNVQWGSLVSKEKMKVIWKGGKWSVEYGIGVRKLGFYLSYEGVEYKMELCFENILGVQLRCSVDRGSKLFLIQLQGAPRIFKKAPLSSSSRLSSEESTGFRWIRDVDFTPSSCIGQSFALCLELSHGDQLPSFFQTLVGYKESYAPFILQTGSSLSSISNLVPIITPPQGFDIPYKILFKINALLQHGYLPGPALDNEFFRLVDSSRFRPDYVEYALDKLFHLKECCYEPQKWLKQQYLSFYSSKQLPWKPNISLDDGLVYVHRVQITPTKVYFRGPEANLSNRVVRHFIDDVDNFLRVSFVDEELDKLHSIDLSPRTSAENDLRTRVYDRVLSVLRNGIVIGDKKFEFLAFSASQLRENSCWMFASRKGLSAADIREWMGDLRQIRNVAKYAARLGQSFGSSRRTLCVEQHEIEVISDVEVETNKITYCFSDGIGKISGTLAEKVAEKCGLISHTPSAFQIRYAGYKGVVAIDPTSTKKLSLRKSMLKYTSLDTQVDVLSWSKYQPCFLNRQVINLLSTLGIKDRVFVKKQKEAIDQLDSILEDPSRALEVLELMSPGEMTSILKELLLLYKPNEEPFLNMMLRTFRAAKLLDLRTKSRIFVPKGRTMMGCLDETRTLEYGQVFVHCSLPGRSSESNFVVKGKVVVAKNPCLHPGDVRLLDAVDVKALHHMVDCVVFPQKGERPHPNECSGSDLDGDLYFVGWDPELTRIKPVKPMSYEPAPTMQLDHDVTIEEVQGYLVKYMVNDGLGGIANAHTVFADKKPKKAMTAECIKLAKLFSIAVDFPKTGVPANFPHNLRVREYPDFMEKPDKPTYVSNGVLGKLFRGVKDVSSDVNTVEIFSREVATKCYDPDMEVDGFEDYLSEAFEFKARYDFKLGNLMDYYGIKTEPELISGNILRMAKSFDKRNDMEQISLAMKSLRKEARSWFNEKGSKSAYDEDDNKNEEYAKASAWYRVTYHPDYWGRYNEGMQRDHFLSFPWCVSDKLIRIKREKTCLIIRFRFTLRLSFHFLTLSMAGRNRSSRHIDGYRVSRDVPRSYVERVPAPLPIHPAALEEELELQHREMQRIISDNRMVIDDNTILQRELSAAKEEIHRLNQAIPKVLSEKEAQSRELLERGLKLEAELRASEPLKSEVLHLRGEIQKLNNLKQDLSAKVQSLTKDVTRLQAENQQLNSMRADMDGLLKELIEARRAYEYEKKSNEEQNEQKQAMEKNLVSMAREIEKLRAEKLNLERARGLGAEGYGILKRSPEMRYAGGPYGNNYGNSWAPYEKRSRR</sequence>
<dbReference type="InterPro" id="IPR058752">
    <property type="entry name" value="RDRP_C_head"/>
</dbReference>
<feature type="domain" description="RDR1/2-like RRM" evidence="13">
    <location>
        <begin position="10"/>
        <end position="92"/>
    </location>
</feature>
<dbReference type="EMBL" id="JAGKQH010000015">
    <property type="protein sequence ID" value="KAG6579193.1"/>
    <property type="molecule type" value="Genomic_DNA"/>
</dbReference>
<evidence type="ECO:0000313" key="16">
    <source>
        <dbReference type="EMBL" id="KAG6579193.1"/>
    </source>
</evidence>
<dbReference type="PANTHER" id="PTHR23079:SF48">
    <property type="entry name" value="RNA-DEPENDENT RNA POLYMERASE"/>
    <property type="match status" value="1"/>
</dbReference>
<proteinExistence type="inferred from homology"/>
<evidence type="ECO:0000256" key="1">
    <source>
        <dbReference type="ARBA" id="ARBA00005762"/>
    </source>
</evidence>
<reference evidence="16 17" key="1">
    <citation type="journal article" date="2021" name="Hortic Res">
        <title>The domestication of Cucurbita argyrosperma as revealed by the genome of its wild relative.</title>
        <authorList>
            <person name="Barrera-Redondo J."/>
            <person name="Sanchez-de la Vega G."/>
            <person name="Aguirre-Liguori J.A."/>
            <person name="Castellanos-Morales G."/>
            <person name="Gutierrez-Guerrero Y.T."/>
            <person name="Aguirre-Dugua X."/>
            <person name="Aguirre-Planter E."/>
            <person name="Tenaillon M.I."/>
            <person name="Lira-Saade R."/>
            <person name="Eguiarte L.E."/>
        </authorList>
    </citation>
    <scope>NUCLEOTIDE SEQUENCE [LARGE SCALE GENOMIC DNA]</scope>
    <source>
        <strain evidence="16">JBR-2021</strain>
    </source>
</reference>
<evidence type="ECO:0000256" key="2">
    <source>
        <dbReference type="ARBA" id="ARBA00022484"/>
    </source>
</evidence>
<keyword evidence="5 8" id="KW-0694">RNA-binding</keyword>
<dbReference type="InterPro" id="IPR057590">
    <property type="entry name" value="PH_RDR1/2-like"/>
</dbReference>
<dbReference type="InterPro" id="IPR058763">
    <property type="entry name" value="RRM_RDR1/2-like"/>
</dbReference>
<dbReference type="InterPro" id="IPR057596">
    <property type="entry name" value="RDRP_core"/>
</dbReference>
<dbReference type="Pfam" id="PF05183">
    <property type="entry name" value="RdRP"/>
    <property type="match status" value="1"/>
</dbReference>
<dbReference type="EC" id="2.7.7.48" evidence="8"/>
<dbReference type="InterPro" id="IPR007855">
    <property type="entry name" value="RDRP"/>
</dbReference>
<dbReference type="Proteomes" id="UP000685013">
    <property type="component" value="Chromosome 15"/>
</dbReference>
<keyword evidence="17" id="KW-1185">Reference proteome</keyword>
<dbReference type="Pfam" id="PF26250">
    <property type="entry name" value="RRM_RdRP1_2"/>
    <property type="match status" value="1"/>
</dbReference>
<evidence type="ECO:0000256" key="10">
    <source>
        <dbReference type="SAM" id="MobiDB-lite"/>
    </source>
</evidence>
<feature type="compositionally biased region" description="Low complexity" evidence="10">
    <location>
        <begin position="1365"/>
        <end position="1376"/>
    </location>
</feature>
<comment type="catalytic activity">
    <reaction evidence="7 8">
        <text>RNA(n) + a ribonucleoside 5'-triphosphate = RNA(n+1) + diphosphate</text>
        <dbReference type="Rhea" id="RHEA:21248"/>
        <dbReference type="Rhea" id="RHEA-COMP:14527"/>
        <dbReference type="Rhea" id="RHEA-COMP:17342"/>
        <dbReference type="ChEBI" id="CHEBI:33019"/>
        <dbReference type="ChEBI" id="CHEBI:61557"/>
        <dbReference type="ChEBI" id="CHEBI:140395"/>
        <dbReference type="EC" id="2.7.7.48"/>
    </reaction>
</comment>
<evidence type="ECO:0000256" key="4">
    <source>
        <dbReference type="ARBA" id="ARBA00022695"/>
    </source>
</evidence>
<keyword evidence="4 8" id="KW-0548">Nucleotidyltransferase</keyword>
<gene>
    <name evidence="16" type="primary">RDR1</name>
    <name evidence="16" type="ORF">SDJN03_23641</name>
</gene>
<evidence type="ECO:0000259" key="11">
    <source>
        <dbReference type="Pfam" id="PF05183"/>
    </source>
</evidence>
<feature type="domain" description="RDRP C-terminal head" evidence="15">
    <location>
        <begin position="962"/>
        <end position="1104"/>
    </location>
</feature>
<dbReference type="InterPro" id="IPR058751">
    <property type="entry name" value="RDRP_helical"/>
</dbReference>
<dbReference type="Pfam" id="PF26252">
    <property type="entry name" value="RdRP_helical"/>
    <property type="match status" value="1"/>
</dbReference>
<dbReference type="GO" id="GO:0030422">
    <property type="term" value="P:siRNA processing"/>
    <property type="evidence" value="ECO:0007669"/>
    <property type="project" value="TreeGrafter"/>
</dbReference>
<dbReference type="Pfam" id="PF24823">
    <property type="entry name" value="PH_RDR2"/>
    <property type="match status" value="1"/>
</dbReference>
<keyword evidence="9" id="KW-0175">Coiled coil</keyword>
<keyword evidence="2 8" id="KW-0696">RNA-directed RNA polymerase</keyword>
<dbReference type="GO" id="GO:0031380">
    <property type="term" value="C:nuclear RNA-directed RNA polymerase complex"/>
    <property type="evidence" value="ECO:0007669"/>
    <property type="project" value="TreeGrafter"/>
</dbReference>
<evidence type="ECO:0000259" key="15">
    <source>
        <dbReference type="Pfam" id="PF26253"/>
    </source>
</evidence>
<evidence type="ECO:0000259" key="14">
    <source>
        <dbReference type="Pfam" id="PF26252"/>
    </source>
</evidence>
<evidence type="ECO:0000256" key="5">
    <source>
        <dbReference type="ARBA" id="ARBA00022884"/>
    </source>
</evidence>
<evidence type="ECO:0000256" key="3">
    <source>
        <dbReference type="ARBA" id="ARBA00022679"/>
    </source>
</evidence>
<organism evidence="16 17">
    <name type="scientific">Cucurbita argyrosperma subsp. sororia</name>
    <dbReference type="NCBI Taxonomy" id="37648"/>
    <lineage>
        <taxon>Eukaryota</taxon>
        <taxon>Viridiplantae</taxon>
        <taxon>Streptophyta</taxon>
        <taxon>Embryophyta</taxon>
        <taxon>Tracheophyta</taxon>
        <taxon>Spermatophyta</taxon>
        <taxon>Magnoliopsida</taxon>
        <taxon>eudicotyledons</taxon>
        <taxon>Gunneridae</taxon>
        <taxon>Pentapetalae</taxon>
        <taxon>rosids</taxon>
        <taxon>fabids</taxon>
        <taxon>Cucurbitales</taxon>
        <taxon>Cucurbitaceae</taxon>
        <taxon>Cucurbiteae</taxon>
        <taxon>Cucurbita</taxon>
    </lineage>
</organism>
<comment type="function">
    <text evidence="8">Probably involved in the RNA silencing pathway and required for the generation of small interfering RNAs (siRNAs).</text>
</comment>
<dbReference type="Pfam" id="PF26253">
    <property type="entry name" value="RdRP_head"/>
    <property type="match status" value="1"/>
</dbReference>
<keyword evidence="6 8" id="KW-0943">RNA-mediated gene silencing</keyword>
<evidence type="ECO:0000256" key="9">
    <source>
        <dbReference type="SAM" id="Coils"/>
    </source>
</evidence>
<name>A0AAV6MD23_9ROSI</name>
<feature type="domain" description="RDR1/2-like PH-like" evidence="12">
    <location>
        <begin position="116"/>
        <end position="257"/>
    </location>
</feature>
<dbReference type="PANTHER" id="PTHR23079">
    <property type="entry name" value="RNA-DEPENDENT RNA POLYMERASE"/>
    <property type="match status" value="1"/>
</dbReference>
<feature type="region of interest" description="Disordered" evidence="10">
    <location>
        <begin position="1365"/>
        <end position="1387"/>
    </location>
</feature>
<evidence type="ECO:0000256" key="7">
    <source>
        <dbReference type="ARBA" id="ARBA00048744"/>
    </source>
</evidence>
<feature type="domain" description="RDRP core" evidence="11">
    <location>
        <begin position="379"/>
        <end position="939"/>
    </location>
</feature>
<comment type="caution">
    <text evidence="16">The sequence shown here is derived from an EMBL/GenBank/DDBJ whole genome shotgun (WGS) entry which is preliminary data.</text>
</comment>
<feature type="domain" description="RDRP helical" evidence="14">
    <location>
        <begin position="277"/>
        <end position="358"/>
    </location>
</feature>
<evidence type="ECO:0000259" key="12">
    <source>
        <dbReference type="Pfam" id="PF24823"/>
    </source>
</evidence>
<comment type="similarity">
    <text evidence="1 8">Belongs to the RdRP family.</text>
</comment>
<feature type="non-terminal residue" evidence="16">
    <location>
        <position position="1"/>
    </location>
</feature>
<feature type="coiled-coil region" evidence="9">
    <location>
        <begin position="1190"/>
        <end position="1346"/>
    </location>
</feature>
<dbReference type="GO" id="GO:0003968">
    <property type="term" value="F:RNA-directed RNA polymerase activity"/>
    <property type="evidence" value="ECO:0007669"/>
    <property type="project" value="UniProtKB-KW"/>
</dbReference>
<accession>A0AAV6MD23</accession>
<evidence type="ECO:0000259" key="13">
    <source>
        <dbReference type="Pfam" id="PF26250"/>
    </source>
</evidence>
<keyword evidence="3 8" id="KW-0808">Transferase</keyword>
<evidence type="ECO:0000256" key="8">
    <source>
        <dbReference type="RuleBase" id="RU363098"/>
    </source>
</evidence>
<dbReference type="GO" id="GO:0003723">
    <property type="term" value="F:RNA binding"/>
    <property type="evidence" value="ECO:0007669"/>
    <property type="project" value="UniProtKB-KW"/>
</dbReference>
<protein>
    <recommendedName>
        <fullName evidence="8">RNA-dependent RNA polymerase</fullName>
        <ecNumber evidence="8">2.7.7.48</ecNumber>
    </recommendedName>
</protein>
<evidence type="ECO:0000313" key="17">
    <source>
        <dbReference type="Proteomes" id="UP000685013"/>
    </source>
</evidence>